<keyword evidence="3" id="KW-0808">Transferase</keyword>
<dbReference type="GO" id="GO:0030488">
    <property type="term" value="P:tRNA methylation"/>
    <property type="evidence" value="ECO:0007669"/>
    <property type="project" value="TreeGrafter"/>
</dbReference>
<sequence length="146" mass="16858">RDVLFFAYFPKLHVRLKIDTSRVKYLNPDERSTAALIRNAIVNYSPEREIRTSPGFYIKKATLEDILDELESVGKLYYLREDGEDLRTMEIEKDASFVLSDSVNLSDEEEREVMRRAEGIISVGPKSLLSSHVITIIHNELDRRGL</sequence>
<dbReference type="SUPFAM" id="SSF75217">
    <property type="entry name" value="alpha/beta knot"/>
    <property type="match status" value="1"/>
</dbReference>
<dbReference type="Gene3D" id="3.40.1280.10">
    <property type="match status" value="1"/>
</dbReference>
<dbReference type="InterPro" id="IPR029026">
    <property type="entry name" value="tRNA_m1G_MTases_N"/>
</dbReference>
<proteinExistence type="predicted"/>
<evidence type="ECO:0000256" key="3">
    <source>
        <dbReference type="ARBA" id="ARBA00022679"/>
    </source>
</evidence>
<dbReference type="EMBL" id="DRTM01000072">
    <property type="protein sequence ID" value="HHE75677.1"/>
    <property type="molecule type" value="Genomic_DNA"/>
</dbReference>
<gene>
    <name evidence="5" type="ORF">ENL31_00940</name>
</gene>
<dbReference type="PANTHER" id="PTHR40703:SF1">
    <property type="entry name" value="TRNA (PSEUDOURIDINE(54)-N(1))-METHYLTRANSFERASE"/>
    <property type="match status" value="1"/>
</dbReference>
<dbReference type="InterPro" id="IPR029028">
    <property type="entry name" value="Alpha/beta_knot_MTases"/>
</dbReference>
<evidence type="ECO:0000313" key="5">
    <source>
        <dbReference type="EMBL" id="HHE75677.1"/>
    </source>
</evidence>
<evidence type="ECO:0000256" key="2">
    <source>
        <dbReference type="ARBA" id="ARBA00022603"/>
    </source>
</evidence>
<dbReference type="Pfam" id="PF04013">
    <property type="entry name" value="Methyltrn_RNA_2"/>
    <property type="match status" value="1"/>
</dbReference>
<comment type="caution">
    <text evidence="5">The sequence shown here is derived from an EMBL/GenBank/DDBJ whole genome shotgun (WGS) entry which is preliminary data.</text>
</comment>
<dbReference type="AlphaFoldDB" id="A0A7J3T9P9"/>
<dbReference type="GO" id="GO:0008757">
    <property type="term" value="F:S-adenosylmethionine-dependent methyltransferase activity"/>
    <property type="evidence" value="ECO:0007669"/>
    <property type="project" value="TreeGrafter"/>
</dbReference>
<dbReference type="Proteomes" id="UP000886130">
    <property type="component" value="Unassembled WGS sequence"/>
</dbReference>
<organism evidence="5">
    <name type="scientific">Candidatus Aciduliprofundum boonei</name>
    <dbReference type="NCBI Taxonomy" id="379547"/>
    <lineage>
        <taxon>Archaea</taxon>
        <taxon>Methanobacteriati</taxon>
        <taxon>Thermoplasmatota</taxon>
        <taxon>DHVE2 group</taxon>
        <taxon>Candidatus Aciduliprofundum</taxon>
    </lineage>
</organism>
<accession>A0A7J3T9P9</accession>
<keyword evidence="2" id="KW-0489">Methyltransferase</keyword>
<evidence type="ECO:0000256" key="1">
    <source>
        <dbReference type="ARBA" id="ARBA00022490"/>
    </source>
</evidence>
<feature type="non-terminal residue" evidence="5">
    <location>
        <position position="1"/>
    </location>
</feature>
<name>A0A7J3T9P9_9ARCH</name>
<evidence type="ECO:0000256" key="4">
    <source>
        <dbReference type="ARBA" id="ARBA00022691"/>
    </source>
</evidence>
<protein>
    <submittedName>
        <fullName evidence="5">tRNA (Pseudouridine(54)-N(1))-methyltransferase TrmY</fullName>
    </submittedName>
</protein>
<keyword evidence="4" id="KW-0949">S-adenosyl-L-methionine</keyword>
<reference evidence="5" key="1">
    <citation type="journal article" date="2020" name="mSystems">
        <title>Genome- and Community-Level Interaction Insights into Carbon Utilization and Element Cycling Functions of Hydrothermarchaeota in Hydrothermal Sediment.</title>
        <authorList>
            <person name="Zhou Z."/>
            <person name="Liu Y."/>
            <person name="Xu W."/>
            <person name="Pan J."/>
            <person name="Luo Z.H."/>
            <person name="Li M."/>
        </authorList>
    </citation>
    <scope>NUCLEOTIDE SEQUENCE [LARGE SCALE GENOMIC DNA]</scope>
    <source>
        <strain evidence="5">HyVt-85</strain>
    </source>
</reference>
<dbReference type="InterPro" id="IPR007158">
    <property type="entry name" value="TrmY"/>
</dbReference>
<dbReference type="GO" id="GO:0008175">
    <property type="term" value="F:tRNA methyltransferase activity"/>
    <property type="evidence" value="ECO:0007669"/>
    <property type="project" value="InterPro"/>
</dbReference>
<keyword evidence="1" id="KW-0963">Cytoplasm</keyword>
<dbReference type="PANTHER" id="PTHR40703">
    <property type="entry name" value="TRNA (PSEUDOURIDINE(54)-N(1))-METHYLTRANSFERASE"/>
    <property type="match status" value="1"/>
</dbReference>